<keyword evidence="8" id="KW-1185">Reference proteome</keyword>
<dbReference type="Pfam" id="PF08386">
    <property type="entry name" value="Abhydrolase_4"/>
    <property type="match status" value="1"/>
</dbReference>
<dbReference type="InterPro" id="IPR029058">
    <property type="entry name" value="AB_hydrolase_fold"/>
</dbReference>
<dbReference type="GO" id="GO:0016787">
    <property type="term" value="F:hydrolase activity"/>
    <property type="evidence" value="ECO:0007669"/>
    <property type="project" value="UniProtKB-KW"/>
</dbReference>
<evidence type="ECO:0000259" key="6">
    <source>
        <dbReference type="Pfam" id="PF08386"/>
    </source>
</evidence>
<reference evidence="7 8" key="1">
    <citation type="submission" date="2018-06" db="EMBL/GenBank/DDBJ databases">
        <title>Phytoactinopolyspora halophila sp. nov., a novel halophilic actinomycete isolated from a saline soil in China.</title>
        <authorList>
            <person name="Tang S.-K."/>
        </authorList>
    </citation>
    <scope>NUCLEOTIDE SEQUENCE [LARGE SCALE GENOMIC DNA]</scope>
    <source>
        <strain evidence="7 8">YIM 96934</strain>
    </source>
</reference>
<gene>
    <name evidence="7" type="ORF">DPM12_03065</name>
</gene>
<dbReference type="SUPFAM" id="SSF53474">
    <property type="entry name" value="alpha/beta-Hydrolases"/>
    <property type="match status" value="1"/>
</dbReference>
<keyword evidence="2" id="KW-0732">Signal</keyword>
<organism evidence="7 8">
    <name type="scientific">Phytoactinopolyspora halophila</name>
    <dbReference type="NCBI Taxonomy" id="1981511"/>
    <lineage>
        <taxon>Bacteria</taxon>
        <taxon>Bacillati</taxon>
        <taxon>Actinomycetota</taxon>
        <taxon>Actinomycetes</taxon>
        <taxon>Jiangellales</taxon>
        <taxon>Jiangellaceae</taxon>
        <taxon>Phytoactinopolyspora</taxon>
    </lineage>
</organism>
<comment type="caution">
    <text evidence="7">The sequence shown here is derived from an EMBL/GenBank/DDBJ whole genome shotgun (WGS) entry which is preliminary data.</text>
</comment>
<name>A0A329QZT2_9ACTN</name>
<feature type="domain" description="Peptidase S33 tripeptidyl aminopeptidase-like C-terminal" evidence="6">
    <location>
        <begin position="459"/>
        <end position="561"/>
    </location>
</feature>
<evidence type="ECO:0000259" key="5">
    <source>
        <dbReference type="Pfam" id="PF00561"/>
    </source>
</evidence>
<dbReference type="Gene3D" id="3.40.50.1820">
    <property type="entry name" value="alpha/beta hydrolase"/>
    <property type="match status" value="1"/>
</dbReference>
<evidence type="ECO:0000256" key="3">
    <source>
        <dbReference type="ARBA" id="ARBA00022801"/>
    </source>
</evidence>
<evidence type="ECO:0000313" key="7">
    <source>
        <dbReference type="EMBL" id="RAW17850.1"/>
    </source>
</evidence>
<protein>
    <submittedName>
        <fullName evidence="7">Alpha/beta hydrolase</fullName>
    </submittedName>
</protein>
<proteinExistence type="inferred from homology"/>
<dbReference type="AlphaFoldDB" id="A0A329QZT2"/>
<evidence type="ECO:0000256" key="4">
    <source>
        <dbReference type="SAM" id="MobiDB-lite"/>
    </source>
</evidence>
<sequence length="562" mass="60559">MPQGQRVWLPPGVRGRRRCRNAADTRQGGGLRPARRRHPGGRGAVVNSRTVLAAILTAAFAAAACSSTGTEPQDPSVQEDPPDSTPVPDATEDAAEGLEALYTQSLEWDECGEQQLCSTLDVPLDYDEPAGQQIEITVLRVPATGDDPIGSLIVNPGGPGASGVEYARNAHAAASEQVRERFDIVGFDPRGVGQSVPVDCLDDEQLDEFVAQDMSAEDDESLAELEASMEQFIQGCEDRSGDLLPHIGTDNVARDMDILRSALGDEELTYLGKSYGTFVGAVYADLFPDRVGRMVLDGAVDPLLDSAEVALGQAEGFQEAFDAFLDWCLEQDCPLGTSEEEARDNLDEFISGLEDNPLPTDDEQRPLTGPLAFQGIILPLYLATDEGYPTLLSALDAAINDDDGSVLLQLADLYLNRTPEGQYEGNQNEAIIAVNCLDRPTDVTVDEAREMAEEFEDASPIFGQFMAWGDLACDEWPVESDYDRTQISGTGADPILVLGTTGDPATPFEWAESLAEQLDSATLLTYDAFVHTAYLSGSDCVDDTVDEYLLEGTPPEEDLVCT</sequence>
<evidence type="ECO:0000256" key="2">
    <source>
        <dbReference type="ARBA" id="ARBA00022729"/>
    </source>
</evidence>
<feature type="compositionally biased region" description="Polar residues" evidence="4">
    <location>
        <begin position="66"/>
        <end position="76"/>
    </location>
</feature>
<feature type="domain" description="AB hydrolase-1" evidence="5">
    <location>
        <begin position="152"/>
        <end position="333"/>
    </location>
</feature>
<keyword evidence="3 7" id="KW-0378">Hydrolase</keyword>
<evidence type="ECO:0000256" key="1">
    <source>
        <dbReference type="ARBA" id="ARBA00010088"/>
    </source>
</evidence>
<dbReference type="PANTHER" id="PTHR43248">
    <property type="entry name" value="2-SUCCINYL-6-HYDROXY-2,4-CYCLOHEXADIENE-1-CARBOXYLATE SYNTHASE"/>
    <property type="match status" value="1"/>
</dbReference>
<dbReference type="InterPro" id="IPR000073">
    <property type="entry name" value="AB_hydrolase_1"/>
</dbReference>
<dbReference type="EMBL" id="QMIG01000002">
    <property type="protein sequence ID" value="RAW17850.1"/>
    <property type="molecule type" value="Genomic_DNA"/>
</dbReference>
<dbReference type="Pfam" id="PF00561">
    <property type="entry name" value="Abhydrolase_1"/>
    <property type="match status" value="1"/>
</dbReference>
<evidence type="ECO:0000313" key="8">
    <source>
        <dbReference type="Proteomes" id="UP000250462"/>
    </source>
</evidence>
<dbReference type="PANTHER" id="PTHR43248:SF29">
    <property type="entry name" value="TRIPEPTIDYL AMINOPEPTIDASE"/>
    <property type="match status" value="1"/>
</dbReference>
<dbReference type="Proteomes" id="UP000250462">
    <property type="component" value="Unassembled WGS sequence"/>
</dbReference>
<comment type="similarity">
    <text evidence="1">Belongs to the peptidase S33 family.</text>
</comment>
<feature type="region of interest" description="Disordered" evidence="4">
    <location>
        <begin position="66"/>
        <end position="91"/>
    </location>
</feature>
<feature type="region of interest" description="Disordered" evidence="4">
    <location>
        <begin position="1"/>
        <end position="43"/>
    </location>
</feature>
<dbReference type="InterPro" id="IPR013595">
    <property type="entry name" value="Pept_S33_TAP-like_C"/>
</dbReference>
<dbReference type="InterPro" id="IPR051601">
    <property type="entry name" value="Serine_prot/Carboxylest_S33"/>
</dbReference>
<accession>A0A329QZT2</accession>